<accession>A0A7W3P5G8</accession>
<comment type="caution">
    <text evidence="2">The sequence shown here is derived from an EMBL/GenBank/DDBJ whole genome shotgun (WGS) entry which is preliminary data.</text>
</comment>
<evidence type="ECO:0000256" key="1">
    <source>
        <dbReference type="ARBA" id="ARBA00010751"/>
    </source>
</evidence>
<organism evidence="2 3">
    <name type="scientific">Microlunatus kandeliicorticis</name>
    <dbReference type="NCBI Taxonomy" id="1759536"/>
    <lineage>
        <taxon>Bacteria</taxon>
        <taxon>Bacillati</taxon>
        <taxon>Actinomycetota</taxon>
        <taxon>Actinomycetes</taxon>
        <taxon>Propionibacteriales</taxon>
        <taxon>Propionibacteriaceae</taxon>
        <taxon>Microlunatus</taxon>
    </lineage>
</organism>
<comment type="similarity">
    <text evidence="1">Belongs to the UPF0145 family.</text>
</comment>
<dbReference type="RefSeq" id="WP_182559461.1">
    <property type="nucleotide sequence ID" value="NZ_JACGWT010000002.1"/>
</dbReference>
<dbReference type="EMBL" id="JACGWT010000002">
    <property type="protein sequence ID" value="MBA8793918.1"/>
    <property type="molecule type" value="Genomic_DNA"/>
</dbReference>
<dbReference type="Pfam" id="PF01906">
    <property type="entry name" value="YbjQ_1"/>
    <property type="match status" value="1"/>
</dbReference>
<dbReference type="InterPro" id="IPR002765">
    <property type="entry name" value="UPF0145_YbjQ-like"/>
</dbReference>
<evidence type="ECO:0000313" key="2">
    <source>
        <dbReference type="EMBL" id="MBA8793918.1"/>
    </source>
</evidence>
<dbReference type="InterPro" id="IPR035439">
    <property type="entry name" value="UPF0145_dom_sf"/>
</dbReference>
<sequence>MAQWDGRGLPPVAQARIDRARADGVRTSLLSTDATVGLGSVGFDAVGEVMGCVVESVGWSGYGGCGWMGMGYGGGFGGMLGGYSTPPPVIGTRDSRFAAFRPYADAIRRGYGTALSRLLQEAAALGADGVVGIRLSVSMLDGAREFMAIGTAVRGRTATRPARPFTTDLSGSDVAKLLLAGWVPDCLLYAFDLAIRHDDWRTMGQASSWSNTEISGYTELITYVRHVVRTDIAEQAARLRSDGFISSAMTLRIFEVEPGENHRDHVAESLMVGTAIARYTRQAHPLTDSRTLVPLGGMIPTRRR</sequence>
<reference evidence="2 3" key="1">
    <citation type="submission" date="2020-07" db="EMBL/GenBank/DDBJ databases">
        <title>Sequencing the genomes of 1000 actinobacteria strains.</title>
        <authorList>
            <person name="Klenk H.-P."/>
        </authorList>
    </citation>
    <scope>NUCLEOTIDE SEQUENCE [LARGE SCALE GENOMIC DNA]</scope>
    <source>
        <strain evidence="2 3">DSM 100723</strain>
    </source>
</reference>
<protein>
    <submittedName>
        <fullName evidence="2">Uncharacterized protein YbjQ (UPF0145 family)</fullName>
    </submittedName>
</protein>
<dbReference type="Proteomes" id="UP000523079">
    <property type="component" value="Unassembled WGS sequence"/>
</dbReference>
<gene>
    <name evidence="2" type="ORF">FHX74_001523</name>
</gene>
<dbReference type="SUPFAM" id="SSF117782">
    <property type="entry name" value="YbjQ-like"/>
    <property type="match status" value="1"/>
</dbReference>
<keyword evidence="3" id="KW-1185">Reference proteome</keyword>
<name>A0A7W3P5G8_9ACTN</name>
<evidence type="ECO:0000313" key="3">
    <source>
        <dbReference type="Proteomes" id="UP000523079"/>
    </source>
</evidence>
<dbReference type="Gene3D" id="3.30.110.70">
    <property type="entry name" value="Hypothetical protein apc22750. Chain B"/>
    <property type="match status" value="1"/>
</dbReference>
<proteinExistence type="inferred from homology"/>
<dbReference type="AlphaFoldDB" id="A0A7W3P5G8"/>